<dbReference type="RefSeq" id="WP_006262941.1">
    <property type="nucleotide sequence ID" value="NZ_JH590837.1"/>
</dbReference>
<evidence type="ECO:0000313" key="2">
    <source>
        <dbReference type="Proteomes" id="UP000004834"/>
    </source>
</evidence>
<proteinExistence type="predicted"/>
<evidence type="ECO:0000313" key="1">
    <source>
        <dbReference type="EMBL" id="EHO13815.1"/>
    </source>
</evidence>
<organism evidence="1 2">
    <name type="scientific">Myroides odoratimimus CIP 101113</name>
    <dbReference type="NCBI Taxonomy" id="883154"/>
    <lineage>
        <taxon>Bacteria</taxon>
        <taxon>Pseudomonadati</taxon>
        <taxon>Bacteroidota</taxon>
        <taxon>Flavobacteriia</taxon>
        <taxon>Flavobacteriales</taxon>
        <taxon>Flavobacteriaceae</taxon>
        <taxon>Myroides</taxon>
    </lineage>
</organism>
<name>A0AAV3F587_9FLAO</name>
<accession>A0AAV3F587</accession>
<sequence>MKDDTIYLYDAIKMMRKLTQMGVPFSFEYKTYSTQKKSTNGFRSVERALLRPGLREDQSDLSDSLIAFTEYPSGEPKFFHLPLLTNFNGRKIRYKNDRT</sequence>
<dbReference type="Proteomes" id="UP000004834">
    <property type="component" value="Unassembled WGS sequence"/>
</dbReference>
<protein>
    <submittedName>
        <fullName evidence="1">Uncharacterized protein</fullName>
    </submittedName>
</protein>
<comment type="caution">
    <text evidence="1">The sequence shown here is derived from an EMBL/GenBank/DDBJ whole genome shotgun (WGS) entry which is preliminary data.</text>
</comment>
<reference evidence="1 2" key="1">
    <citation type="submission" date="2011-11" db="EMBL/GenBank/DDBJ databases">
        <title>The Genome Sequence of Myroides odoratimimus CIP 101113.</title>
        <authorList>
            <person name="Earl A."/>
            <person name="Ward D."/>
            <person name="Feldgarden M."/>
            <person name="Gevers D."/>
            <person name="Huys G."/>
            <person name="Young S.K."/>
            <person name="Zeng Q."/>
            <person name="Gargeya S."/>
            <person name="Fitzgerald M."/>
            <person name="Haas B."/>
            <person name="Abouelleil A."/>
            <person name="Alvarado L."/>
            <person name="Arachchi H.M."/>
            <person name="Berlin A."/>
            <person name="Brown A."/>
            <person name="Chapman S.B."/>
            <person name="Chen Z."/>
            <person name="Dunbar C."/>
            <person name="Freedman E."/>
            <person name="Gearin G."/>
            <person name="Goldberg J."/>
            <person name="Griggs A."/>
            <person name="Gujja S."/>
            <person name="Heiman D."/>
            <person name="Howarth C."/>
            <person name="Larson L."/>
            <person name="Lui A."/>
            <person name="MacDonald P.J.P."/>
            <person name="Montmayeur A."/>
            <person name="Murphy C."/>
            <person name="Neiman D."/>
            <person name="Pearson M."/>
            <person name="Priest M."/>
            <person name="Roberts A."/>
            <person name="Saif S."/>
            <person name="Shea T."/>
            <person name="Shenoy N."/>
            <person name="Sisk P."/>
            <person name="Stolte C."/>
            <person name="Sykes S."/>
            <person name="Wortman J."/>
            <person name="Nusbaum C."/>
            <person name="Birren B."/>
        </authorList>
    </citation>
    <scope>NUCLEOTIDE SEQUENCE [LARGE SCALE GENOMIC DNA]</scope>
    <source>
        <strain evidence="1 2">CIP 101113</strain>
    </source>
</reference>
<dbReference type="AlphaFoldDB" id="A0AAV3F587"/>
<dbReference type="EMBL" id="AGEE01000008">
    <property type="protein sequence ID" value="EHO13815.1"/>
    <property type="molecule type" value="Genomic_DNA"/>
</dbReference>
<gene>
    <name evidence="1" type="ORF">HMPREF9715_00889</name>
</gene>